<gene>
    <name evidence="1" type="ORF">ERS852494_01652</name>
    <name evidence="2" type="ORF">ERS852558_04112</name>
</gene>
<dbReference type="EMBL" id="CZBL01000022">
    <property type="protein sequence ID" value="CUQ52068.1"/>
    <property type="molecule type" value="Genomic_DNA"/>
</dbReference>
<accession>A0A174X5I1</accession>
<name>A0A174X5I1_9BACE</name>
<dbReference type="AlphaFoldDB" id="A0A174X5I1"/>
<protein>
    <recommendedName>
        <fullName evidence="5">Nucleotidyltransferase family protein</fullName>
    </recommendedName>
</protein>
<evidence type="ECO:0008006" key="5">
    <source>
        <dbReference type="Google" id="ProtNLM"/>
    </source>
</evidence>
<evidence type="ECO:0000313" key="2">
    <source>
        <dbReference type="EMBL" id="CUQ52068.1"/>
    </source>
</evidence>
<dbReference type="Proteomes" id="UP000095657">
    <property type="component" value="Unassembled WGS sequence"/>
</dbReference>
<evidence type="ECO:0000313" key="3">
    <source>
        <dbReference type="Proteomes" id="UP000095657"/>
    </source>
</evidence>
<evidence type="ECO:0000313" key="4">
    <source>
        <dbReference type="Proteomes" id="UP000095725"/>
    </source>
</evidence>
<evidence type="ECO:0000313" key="1">
    <source>
        <dbReference type="EMBL" id="CUP16248.1"/>
    </source>
</evidence>
<sequence length="138" mass="15898">MPNKQQKRERDRQDVVLFFELIQIAIGNRAHLSFPPNNIQWNNAFTIASQQSLIGITFVGLNKIPKSQMPNELLILKWFGMTELLVKRNKILNLQCEEVQKTLNECGLYNCILKGQSIGAYYGDIDVWFDGNIIKTIK</sequence>
<dbReference type="RefSeq" id="WP_055256833.1">
    <property type="nucleotide sequence ID" value="NZ_CAXSYJ010000006.1"/>
</dbReference>
<proteinExistence type="predicted"/>
<dbReference type="EMBL" id="CZAI01000003">
    <property type="protein sequence ID" value="CUP16248.1"/>
    <property type="molecule type" value="Genomic_DNA"/>
</dbReference>
<dbReference type="STRING" id="47678.ERS852494_01652"/>
<organism evidence="2 4">
    <name type="scientific">Bacteroides caccae</name>
    <dbReference type="NCBI Taxonomy" id="47678"/>
    <lineage>
        <taxon>Bacteria</taxon>
        <taxon>Pseudomonadati</taxon>
        <taxon>Bacteroidota</taxon>
        <taxon>Bacteroidia</taxon>
        <taxon>Bacteroidales</taxon>
        <taxon>Bacteroidaceae</taxon>
        <taxon>Bacteroides</taxon>
    </lineage>
</organism>
<dbReference type="Proteomes" id="UP000095725">
    <property type="component" value="Unassembled WGS sequence"/>
</dbReference>
<reference evidence="3 4" key="1">
    <citation type="submission" date="2015-09" db="EMBL/GenBank/DDBJ databases">
        <authorList>
            <consortium name="Pathogen Informatics"/>
        </authorList>
    </citation>
    <scope>NUCLEOTIDE SEQUENCE [LARGE SCALE GENOMIC DNA]</scope>
    <source>
        <strain evidence="1 3">2789STDY5834880</strain>
        <strain evidence="2 4">2789STDY5834946</strain>
    </source>
</reference>